<sequence length="64" mass="7062">MFLSFYGNHLCVQPMSTRASAGHSLAIASRWVNGNFAQLADVFTPLAFSCLNDNDYHLVLSLID</sequence>
<dbReference type="KEGG" id="zal:AZF00_13555"/>
<reference evidence="1 2" key="1">
    <citation type="submission" date="2015-12" db="EMBL/GenBank/DDBJ databases">
        <authorList>
            <person name="Shamseldin A."/>
            <person name="Moawad H."/>
            <person name="Abd El-Rahim W.M."/>
            <person name="Sadowsky M.J."/>
        </authorList>
    </citation>
    <scope>NUCLEOTIDE SEQUENCE [LARGE SCALE GENOMIC DNA]</scope>
    <source>
        <strain evidence="1 2">SM2</strain>
    </source>
</reference>
<evidence type="ECO:0000313" key="2">
    <source>
        <dbReference type="Proteomes" id="UP000074119"/>
    </source>
</evidence>
<gene>
    <name evidence="1" type="ORF">AZF00_13555</name>
</gene>
<organism evidence="1 2">
    <name type="scientific">Zhongshania aliphaticivorans</name>
    <dbReference type="NCBI Taxonomy" id="1470434"/>
    <lineage>
        <taxon>Bacteria</taxon>
        <taxon>Pseudomonadati</taxon>
        <taxon>Pseudomonadota</taxon>
        <taxon>Gammaproteobacteria</taxon>
        <taxon>Cellvibrionales</taxon>
        <taxon>Spongiibacteraceae</taxon>
        <taxon>Zhongshania</taxon>
    </lineage>
</organism>
<dbReference type="Proteomes" id="UP000074119">
    <property type="component" value="Chromosome"/>
</dbReference>
<protein>
    <submittedName>
        <fullName evidence="1">Uncharacterized protein</fullName>
    </submittedName>
</protein>
<dbReference type="AlphaFoldDB" id="A0A127M7Q6"/>
<evidence type="ECO:0000313" key="1">
    <source>
        <dbReference type="EMBL" id="AMO69267.1"/>
    </source>
</evidence>
<accession>A0A127M7Q6</accession>
<proteinExistence type="predicted"/>
<dbReference type="EMBL" id="CP014544">
    <property type="protein sequence ID" value="AMO69267.1"/>
    <property type="molecule type" value="Genomic_DNA"/>
</dbReference>
<name>A0A127M7Q6_9GAMM</name>
<dbReference type="STRING" id="1470434.AZF00_13555"/>